<evidence type="ECO:0000313" key="2">
    <source>
        <dbReference type="EMBL" id="EJD34394.1"/>
    </source>
</evidence>
<sequence length="406" mass="44023">MAPTPLELAFADIAKSPFNLLQKNVDAFLAGLRPHWIDWESNGRKAKASDKSKAVVYYDNAPAIIPLMGVLDAEKSQIGHYGNLWMPSGGRNFTPEFSDLVKARFVVHITYPRGDNVNVDDVLIKTTANEVLTMNKVQAAVNAAMVKDNTLQNVDDDKISDWVDFEKGPGGLTGSIKANLGNVYMTAVQKVKGKDVTELSPSKNAADPSAAIRCDDLHLFAKGRIPKSNTLQRIDSLPVFLPDGKSAGARDADDLSVLLYGGRWVRMDVRMIVWNINGSKGPTRAFTLEVVKLQLFPPVLSTNTVFLKPNSLTETDGYVPQELVNAIKKDGTVNKDKLSATVEGKAGEASHGDKIGDDKSLETANVDGDDKGEDDDTVSESSKGGVKRTASEAGLQSEEPARRRKL</sequence>
<protein>
    <submittedName>
        <fullName evidence="2">Uncharacterized protein</fullName>
    </submittedName>
</protein>
<dbReference type="InParanoid" id="J0WPM7"/>
<dbReference type="KEGG" id="adl:AURDEDRAFT_131192"/>
<gene>
    <name evidence="2" type="ORF">AURDEDRAFT_131192</name>
</gene>
<dbReference type="EMBL" id="JH687953">
    <property type="protein sequence ID" value="EJD34394.1"/>
    <property type="molecule type" value="Genomic_DNA"/>
</dbReference>
<accession>J0WPM7</accession>
<dbReference type="AlphaFoldDB" id="J0WPM7"/>
<name>J0WPM7_AURST</name>
<keyword evidence="3" id="KW-1185">Reference proteome</keyword>
<feature type="region of interest" description="Disordered" evidence="1">
    <location>
        <begin position="342"/>
        <end position="406"/>
    </location>
</feature>
<reference evidence="3" key="1">
    <citation type="journal article" date="2012" name="Science">
        <title>The Paleozoic origin of enzymatic lignin decomposition reconstructed from 31 fungal genomes.</title>
        <authorList>
            <person name="Floudas D."/>
            <person name="Binder M."/>
            <person name="Riley R."/>
            <person name="Barry K."/>
            <person name="Blanchette R.A."/>
            <person name="Henrissat B."/>
            <person name="Martinez A.T."/>
            <person name="Otillar R."/>
            <person name="Spatafora J.W."/>
            <person name="Yadav J.S."/>
            <person name="Aerts A."/>
            <person name="Benoit I."/>
            <person name="Boyd A."/>
            <person name="Carlson A."/>
            <person name="Copeland A."/>
            <person name="Coutinho P.M."/>
            <person name="de Vries R.P."/>
            <person name="Ferreira P."/>
            <person name="Findley K."/>
            <person name="Foster B."/>
            <person name="Gaskell J."/>
            <person name="Glotzer D."/>
            <person name="Gorecki P."/>
            <person name="Heitman J."/>
            <person name="Hesse C."/>
            <person name="Hori C."/>
            <person name="Igarashi K."/>
            <person name="Jurgens J.A."/>
            <person name="Kallen N."/>
            <person name="Kersten P."/>
            <person name="Kohler A."/>
            <person name="Kuees U."/>
            <person name="Kumar T.K.A."/>
            <person name="Kuo A."/>
            <person name="LaButti K."/>
            <person name="Larrondo L.F."/>
            <person name="Lindquist E."/>
            <person name="Ling A."/>
            <person name="Lombard V."/>
            <person name="Lucas S."/>
            <person name="Lundell T."/>
            <person name="Martin R."/>
            <person name="McLaughlin D.J."/>
            <person name="Morgenstern I."/>
            <person name="Morin E."/>
            <person name="Murat C."/>
            <person name="Nagy L.G."/>
            <person name="Nolan M."/>
            <person name="Ohm R.A."/>
            <person name="Patyshakuliyeva A."/>
            <person name="Rokas A."/>
            <person name="Ruiz-Duenas F.J."/>
            <person name="Sabat G."/>
            <person name="Salamov A."/>
            <person name="Samejima M."/>
            <person name="Schmutz J."/>
            <person name="Slot J.C."/>
            <person name="St John F."/>
            <person name="Stenlid J."/>
            <person name="Sun H."/>
            <person name="Sun S."/>
            <person name="Syed K."/>
            <person name="Tsang A."/>
            <person name="Wiebenga A."/>
            <person name="Young D."/>
            <person name="Pisabarro A."/>
            <person name="Eastwood D.C."/>
            <person name="Martin F."/>
            <person name="Cullen D."/>
            <person name="Grigoriev I.V."/>
            <person name="Hibbett D.S."/>
        </authorList>
    </citation>
    <scope>NUCLEOTIDE SEQUENCE [LARGE SCALE GENOMIC DNA]</scope>
    <source>
        <strain evidence="3">TFB10046</strain>
    </source>
</reference>
<dbReference type="Proteomes" id="UP000006514">
    <property type="component" value="Unassembled WGS sequence"/>
</dbReference>
<feature type="compositionally biased region" description="Basic and acidic residues" evidence="1">
    <location>
        <begin position="345"/>
        <end position="361"/>
    </location>
</feature>
<evidence type="ECO:0000313" key="3">
    <source>
        <dbReference type="Proteomes" id="UP000006514"/>
    </source>
</evidence>
<organism evidence="2 3">
    <name type="scientific">Auricularia subglabra (strain TFB-10046 / SS5)</name>
    <name type="common">White-rot fungus</name>
    <name type="synonym">Auricularia delicata (strain TFB10046)</name>
    <dbReference type="NCBI Taxonomy" id="717982"/>
    <lineage>
        <taxon>Eukaryota</taxon>
        <taxon>Fungi</taxon>
        <taxon>Dikarya</taxon>
        <taxon>Basidiomycota</taxon>
        <taxon>Agaricomycotina</taxon>
        <taxon>Agaricomycetes</taxon>
        <taxon>Auriculariales</taxon>
        <taxon>Auriculariaceae</taxon>
        <taxon>Auricularia</taxon>
    </lineage>
</organism>
<proteinExistence type="predicted"/>
<evidence type="ECO:0000256" key="1">
    <source>
        <dbReference type="SAM" id="MobiDB-lite"/>
    </source>
</evidence>